<dbReference type="GO" id="GO:0030272">
    <property type="term" value="F:5-formyltetrahydrofolate cyclo-ligase activity"/>
    <property type="evidence" value="ECO:0007669"/>
    <property type="project" value="UniProtKB-EC"/>
</dbReference>
<protein>
    <recommendedName>
        <fullName evidence="5">5-formyltetrahydrofolate cyclo-ligase</fullName>
        <ecNumber evidence="5">6.3.3.2</ecNumber>
    </recommendedName>
</protein>
<proteinExistence type="inferred from homology"/>
<keyword evidence="6" id="KW-0436">Ligase</keyword>
<dbReference type="InterPro" id="IPR024185">
    <property type="entry name" value="FTHF_cligase-like_sf"/>
</dbReference>
<dbReference type="Gene3D" id="3.40.50.10420">
    <property type="entry name" value="NagB/RpiA/CoA transferase-like"/>
    <property type="match status" value="1"/>
</dbReference>
<comment type="caution">
    <text evidence="6">The sequence shown here is derived from an EMBL/GenBank/DDBJ whole genome shotgun (WGS) entry which is preliminary data.</text>
</comment>
<dbReference type="PANTHER" id="PTHR23407">
    <property type="entry name" value="ATPASE INHIBITOR/5-FORMYLTETRAHYDROFOLATE CYCLO-LIGASE"/>
    <property type="match status" value="1"/>
</dbReference>
<gene>
    <name evidence="6" type="ORF">HMPREF9103_00906</name>
</gene>
<sequence length="182" mass="20336">MVIQSKQQIRKQQMLALKDFLGNPDAATVMDRLYQSLFSDPDFKQANTVGVTLSMAGEVSTAPIIAAVQSTHRQVVVPRTLPHRQMEFVRLDDRTNLKPTKFGTREPVGGHVVAKSAIDVLIVPGLAFTRDHYRIGFGGGYYDRFLTGFTGCSIALATPPQIFDQPNWQIEPFDQQIDKIIF</sequence>
<dbReference type="PANTHER" id="PTHR23407:SF1">
    <property type="entry name" value="5-FORMYLTETRAHYDROFOLATE CYCLO-LIGASE"/>
    <property type="match status" value="1"/>
</dbReference>
<dbReference type="InterPro" id="IPR002698">
    <property type="entry name" value="FTHF_cligase"/>
</dbReference>
<evidence type="ECO:0000256" key="5">
    <source>
        <dbReference type="RuleBase" id="RU361279"/>
    </source>
</evidence>
<name>G9ZMF8_9LACO</name>
<evidence type="ECO:0000256" key="3">
    <source>
        <dbReference type="ARBA" id="ARBA00022840"/>
    </source>
</evidence>
<dbReference type="Proteomes" id="UP000004625">
    <property type="component" value="Unassembled WGS sequence"/>
</dbReference>
<evidence type="ECO:0000313" key="6">
    <source>
        <dbReference type="EMBL" id="EHL99632.1"/>
    </source>
</evidence>
<evidence type="ECO:0000313" key="7">
    <source>
        <dbReference type="Proteomes" id="UP000004625"/>
    </source>
</evidence>
<dbReference type="EMBL" id="AGEY01000039">
    <property type="protein sequence ID" value="EHL99632.1"/>
    <property type="molecule type" value="Genomic_DNA"/>
</dbReference>
<comment type="catalytic activity">
    <reaction evidence="5">
        <text>(6S)-5-formyl-5,6,7,8-tetrahydrofolate + ATP = (6R)-5,10-methenyltetrahydrofolate + ADP + phosphate</text>
        <dbReference type="Rhea" id="RHEA:10488"/>
        <dbReference type="ChEBI" id="CHEBI:30616"/>
        <dbReference type="ChEBI" id="CHEBI:43474"/>
        <dbReference type="ChEBI" id="CHEBI:57455"/>
        <dbReference type="ChEBI" id="CHEBI:57457"/>
        <dbReference type="ChEBI" id="CHEBI:456216"/>
        <dbReference type="EC" id="6.3.3.2"/>
    </reaction>
</comment>
<dbReference type="GO" id="GO:0035999">
    <property type="term" value="P:tetrahydrofolate interconversion"/>
    <property type="evidence" value="ECO:0007669"/>
    <property type="project" value="TreeGrafter"/>
</dbReference>
<dbReference type="HOGENOM" id="CLU_066245_2_2_9"/>
<dbReference type="GO" id="GO:0005524">
    <property type="term" value="F:ATP binding"/>
    <property type="evidence" value="ECO:0007669"/>
    <property type="project" value="UniProtKB-KW"/>
</dbReference>
<dbReference type="PATRIC" id="fig|797515.3.peg.839"/>
<dbReference type="GO" id="GO:0046872">
    <property type="term" value="F:metal ion binding"/>
    <property type="evidence" value="ECO:0007669"/>
    <property type="project" value="UniProtKB-KW"/>
</dbReference>
<accession>G9ZMF8</accession>
<keyword evidence="5" id="KW-0460">Magnesium</keyword>
<dbReference type="InterPro" id="IPR037171">
    <property type="entry name" value="NagB/RpiA_transferase-like"/>
</dbReference>
<comment type="cofactor">
    <cofactor evidence="5">
        <name>Mg(2+)</name>
        <dbReference type="ChEBI" id="CHEBI:18420"/>
    </cofactor>
</comment>
<keyword evidence="5" id="KW-0479">Metal-binding</keyword>
<dbReference type="STRING" id="797515.HMPREF9103_00906"/>
<keyword evidence="2 4" id="KW-0547">Nucleotide-binding</keyword>
<dbReference type="EC" id="6.3.3.2" evidence="5"/>
<keyword evidence="7" id="KW-1185">Reference proteome</keyword>
<dbReference type="RefSeq" id="WP_008211629.1">
    <property type="nucleotide sequence ID" value="NZ_JH414936.1"/>
</dbReference>
<dbReference type="PIRSF" id="PIRSF006806">
    <property type="entry name" value="FTHF_cligase"/>
    <property type="match status" value="1"/>
</dbReference>
<dbReference type="GO" id="GO:0009396">
    <property type="term" value="P:folic acid-containing compound biosynthetic process"/>
    <property type="evidence" value="ECO:0007669"/>
    <property type="project" value="TreeGrafter"/>
</dbReference>
<reference evidence="6 7" key="1">
    <citation type="submission" date="2011-09" db="EMBL/GenBank/DDBJ databases">
        <authorList>
            <person name="Weinstock G."/>
            <person name="Sodergren E."/>
            <person name="Clifton S."/>
            <person name="Fulton L."/>
            <person name="Fulton B."/>
            <person name="Courtney L."/>
            <person name="Fronick C."/>
            <person name="Harrison M."/>
            <person name="Strong C."/>
            <person name="Farmer C."/>
            <person name="Delahaunty K."/>
            <person name="Markovic C."/>
            <person name="Hall O."/>
            <person name="Minx P."/>
            <person name="Tomlinson C."/>
            <person name="Mitreva M."/>
            <person name="Hou S."/>
            <person name="Chen J."/>
            <person name="Wollam A."/>
            <person name="Pepin K.H."/>
            <person name="Johnson M."/>
            <person name="Bhonagiri V."/>
            <person name="Zhang X."/>
            <person name="Suruliraj S."/>
            <person name="Warren W."/>
            <person name="Chinwalla A."/>
            <person name="Mardis E.R."/>
            <person name="Wilson R.K."/>
        </authorList>
    </citation>
    <scope>NUCLEOTIDE SEQUENCE [LARGE SCALE GENOMIC DNA]</scope>
    <source>
        <strain evidence="6 7">F0439</strain>
    </source>
</reference>
<feature type="binding site" evidence="4">
    <location>
        <begin position="6"/>
        <end position="10"/>
    </location>
    <ligand>
        <name>ATP</name>
        <dbReference type="ChEBI" id="CHEBI:30616"/>
    </ligand>
</feature>
<organism evidence="6 7">
    <name type="scientific">Lentilactobacillus parafarraginis F0439</name>
    <dbReference type="NCBI Taxonomy" id="797515"/>
    <lineage>
        <taxon>Bacteria</taxon>
        <taxon>Bacillati</taxon>
        <taxon>Bacillota</taxon>
        <taxon>Bacilli</taxon>
        <taxon>Lactobacillales</taxon>
        <taxon>Lactobacillaceae</taxon>
        <taxon>Lentilactobacillus</taxon>
    </lineage>
</organism>
<dbReference type="Pfam" id="PF01812">
    <property type="entry name" value="5-FTHF_cyc-lig"/>
    <property type="match status" value="1"/>
</dbReference>
<evidence type="ECO:0000256" key="4">
    <source>
        <dbReference type="PIRSR" id="PIRSR006806-1"/>
    </source>
</evidence>
<evidence type="ECO:0000256" key="2">
    <source>
        <dbReference type="ARBA" id="ARBA00022741"/>
    </source>
</evidence>
<dbReference type="eggNOG" id="COG0212">
    <property type="taxonomic scope" value="Bacteria"/>
</dbReference>
<feature type="binding site" evidence="4">
    <location>
        <position position="53"/>
    </location>
    <ligand>
        <name>substrate</name>
    </ligand>
</feature>
<keyword evidence="3 4" id="KW-0067">ATP-binding</keyword>
<dbReference type="AlphaFoldDB" id="G9ZMF8"/>
<dbReference type="SUPFAM" id="SSF100950">
    <property type="entry name" value="NagB/RpiA/CoA transferase-like"/>
    <property type="match status" value="1"/>
</dbReference>
<feature type="binding site" evidence="4">
    <location>
        <position position="58"/>
    </location>
    <ligand>
        <name>substrate</name>
    </ligand>
</feature>
<feature type="binding site" evidence="4">
    <location>
        <begin position="134"/>
        <end position="142"/>
    </location>
    <ligand>
        <name>ATP</name>
        <dbReference type="ChEBI" id="CHEBI:30616"/>
    </ligand>
</feature>
<comment type="similarity">
    <text evidence="1 5">Belongs to the 5-formyltetrahydrofolate cyclo-ligase family.</text>
</comment>
<dbReference type="NCBIfam" id="TIGR02727">
    <property type="entry name" value="MTHFS_bact"/>
    <property type="match status" value="1"/>
</dbReference>
<evidence type="ECO:0000256" key="1">
    <source>
        <dbReference type="ARBA" id="ARBA00010638"/>
    </source>
</evidence>